<dbReference type="Gene3D" id="1.10.3720.10">
    <property type="entry name" value="MetI-like"/>
    <property type="match status" value="1"/>
</dbReference>
<evidence type="ECO:0000313" key="10">
    <source>
        <dbReference type="EMBL" id="ANY79668.1"/>
    </source>
</evidence>
<feature type="transmembrane region" description="Helical" evidence="8">
    <location>
        <begin position="20"/>
        <end position="41"/>
    </location>
</feature>
<organism evidence="10">
    <name type="scientific">Microvirga ossetica</name>
    <dbReference type="NCBI Taxonomy" id="1882682"/>
    <lineage>
        <taxon>Bacteria</taxon>
        <taxon>Pseudomonadati</taxon>
        <taxon>Pseudomonadota</taxon>
        <taxon>Alphaproteobacteria</taxon>
        <taxon>Hyphomicrobiales</taxon>
        <taxon>Methylobacteriaceae</taxon>
        <taxon>Microvirga</taxon>
    </lineage>
</organism>
<dbReference type="KEGG" id="moc:BB934_16725"/>
<keyword evidence="5 8" id="KW-0812">Transmembrane</keyword>
<dbReference type="SUPFAM" id="SSF161098">
    <property type="entry name" value="MetI-like"/>
    <property type="match status" value="1"/>
</dbReference>
<evidence type="ECO:0000259" key="9">
    <source>
        <dbReference type="PROSITE" id="PS50928"/>
    </source>
</evidence>
<evidence type="ECO:0000256" key="5">
    <source>
        <dbReference type="ARBA" id="ARBA00022692"/>
    </source>
</evidence>
<feature type="transmembrane region" description="Helical" evidence="8">
    <location>
        <begin position="184"/>
        <end position="204"/>
    </location>
</feature>
<dbReference type="InterPro" id="IPR035906">
    <property type="entry name" value="MetI-like_sf"/>
</dbReference>
<keyword evidence="4" id="KW-1003">Cell membrane</keyword>
<comment type="similarity">
    <text evidence="2">Belongs to the binding-protein-dependent transport system permease family. HisMQ subfamily.</text>
</comment>
<dbReference type="InterPro" id="IPR000515">
    <property type="entry name" value="MetI-like"/>
</dbReference>
<keyword evidence="3 8" id="KW-0813">Transport</keyword>
<accession>A0A1B2EI60</accession>
<dbReference type="GO" id="GO:0006865">
    <property type="term" value="P:amino acid transport"/>
    <property type="evidence" value="ECO:0007669"/>
    <property type="project" value="TreeGrafter"/>
</dbReference>
<dbReference type="GO" id="GO:0043190">
    <property type="term" value="C:ATP-binding cassette (ABC) transporter complex"/>
    <property type="evidence" value="ECO:0007669"/>
    <property type="project" value="InterPro"/>
</dbReference>
<evidence type="ECO:0000256" key="7">
    <source>
        <dbReference type="ARBA" id="ARBA00023136"/>
    </source>
</evidence>
<feature type="transmembrane region" description="Helical" evidence="8">
    <location>
        <begin position="53"/>
        <end position="74"/>
    </location>
</feature>
<keyword evidence="6 8" id="KW-1133">Transmembrane helix</keyword>
<dbReference type="Pfam" id="PF00528">
    <property type="entry name" value="BPD_transp_1"/>
    <property type="match status" value="1"/>
</dbReference>
<dbReference type="InterPro" id="IPR010065">
    <property type="entry name" value="AA_ABC_transptr_permease_3TM"/>
</dbReference>
<sequence length="222" mass="24026">MLRTFTLNEVWILVLAARWTIALSLAAFAGGGTVGFVLAIARISPFRALRYIASGYIQFVQAIPGLMLLLLFYYGLNLFGIRIDAWTAAVLAFTLSTSAFLAEIWRGCLQAVPAGQWDAARSLGLTFPKALILVIIPQAVRMALPPTVGYMVQVVKGTSLAALIGFTELAKAGAQINTVTFEPVLVFGTVAGIYFLICWPLSLLSGYLERQLKVGHVNIQAM</sequence>
<dbReference type="InterPro" id="IPR043429">
    <property type="entry name" value="ArtM/GltK/GlnP/TcyL/YhdX-like"/>
</dbReference>
<evidence type="ECO:0000256" key="6">
    <source>
        <dbReference type="ARBA" id="ARBA00022989"/>
    </source>
</evidence>
<dbReference type="GO" id="GO:0022857">
    <property type="term" value="F:transmembrane transporter activity"/>
    <property type="evidence" value="ECO:0007669"/>
    <property type="project" value="InterPro"/>
</dbReference>
<dbReference type="EMBL" id="CP016616">
    <property type="protein sequence ID" value="ANY79668.1"/>
    <property type="molecule type" value="Genomic_DNA"/>
</dbReference>
<dbReference type="CDD" id="cd06261">
    <property type="entry name" value="TM_PBP2"/>
    <property type="match status" value="1"/>
</dbReference>
<protein>
    <submittedName>
        <fullName evidence="10">Amino acid ABC transporter permease</fullName>
    </submittedName>
</protein>
<dbReference type="PANTHER" id="PTHR30614:SF34">
    <property type="entry name" value="BLR6398 PROTEIN"/>
    <property type="match status" value="1"/>
</dbReference>
<evidence type="ECO:0000256" key="8">
    <source>
        <dbReference type="RuleBase" id="RU363032"/>
    </source>
</evidence>
<dbReference type="PANTHER" id="PTHR30614">
    <property type="entry name" value="MEMBRANE COMPONENT OF AMINO ACID ABC TRANSPORTER"/>
    <property type="match status" value="1"/>
</dbReference>
<name>A0A1B2EI60_9HYPH</name>
<gene>
    <name evidence="10" type="ORF">BB934_16725</name>
</gene>
<evidence type="ECO:0000256" key="4">
    <source>
        <dbReference type="ARBA" id="ARBA00022475"/>
    </source>
</evidence>
<dbReference type="RefSeq" id="WP_099510688.1">
    <property type="nucleotide sequence ID" value="NZ_CP016616.1"/>
</dbReference>
<reference evidence="10" key="1">
    <citation type="submission" date="2016-07" db="EMBL/GenBank/DDBJ databases">
        <title>Microvirga ossetica sp. nov. a new species of rhizobia isolated from root nodules of the legume species Vicia alpestris Steven originated from North Ossetia region in the Caucasus.</title>
        <authorList>
            <person name="Safronova V.I."/>
            <person name="Kuznetsova I.G."/>
            <person name="Sazanova A.L."/>
            <person name="Belimov A."/>
            <person name="Andronov E."/>
            <person name="Osledkin Y.S."/>
            <person name="Onishchuk O.P."/>
            <person name="Kurchak O.N."/>
            <person name="Shaposhnikov A.I."/>
            <person name="Willems A."/>
            <person name="Tikhonovich I.A."/>
        </authorList>
    </citation>
    <scope>NUCLEOTIDE SEQUENCE [LARGE SCALE GENOMIC DNA]</scope>
    <source>
        <strain evidence="10">V5/3M</strain>
    </source>
</reference>
<keyword evidence="7 8" id="KW-0472">Membrane</keyword>
<proteinExistence type="inferred from homology"/>
<evidence type="ECO:0000256" key="3">
    <source>
        <dbReference type="ARBA" id="ARBA00022448"/>
    </source>
</evidence>
<comment type="subcellular location">
    <subcellularLocation>
        <location evidence="1">Cell inner membrane</location>
        <topology evidence="1">Multi-pass membrane protein</topology>
    </subcellularLocation>
    <subcellularLocation>
        <location evidence="8">Cell membrane</location>
        <topology evidence="8">Multi-pass membrane protein</topology>
    </subcellularLocation>
</comment>
<dbReference type="PROSITE" id="PS50928">
    <property type="entry name" value="ABC_TM1"/>
    <property type="match status" value="1"/>
</dbReference>
<dbReference type="NCBIfam" id="TIGR01726">
    <property type="entry name" value="HEQRo_perm_3TM"/>
    <property type="match status" value="1"/>
</dbReference>
<dbReference type="AlphaFoldDB" id="A0A1B2EI60"/>
<evidence type="ECO:0000256" key="2">
    <source>
        <dbReference type="ARBA" id="ARBA00010072"/>
    </source>
</evidence>
<feature type="domain" description="ABC transmembrane type-1" evidence="9">
    <location>
        <begin position="17"/>
        <end position="205"/>
    </location>
</feature>
<evidence type="ECO:0000256" key="1">
    <source>
        <dbReference type="ARBA" id="ARBA00004429"/>
    </source>
</evidence>
<dbReference type="OrthoDB" id="7255919at2"/>